<reference evidence="1" key="2">
    <citation type="submission" date="2023-01" db="EMBL/GenBank/DDBJ databases">
        <title>Gilvimarinus xylanilyticus HB14 isolated from Caulerpa lentillifera aquaculture base in Hainan, China.</title>
        <authorList>
            <person name="Zhang Y.-J."/>
        </authorList>
    </citation>
    <scope>NUCLEOTIDE SEQUENCE</scope>
    <source>
        <strain evidence="1">HB14</strain>
    </source>
</reference>
<dbReference type="SUPFAM" id="SSF56281">
    <property type="entry name" value="Metallo-hydrolase/oxidoreductase"/>
    <property type="match status" value="1"/>
</dbReference>
<organism evidence="1 2">
    <name type="scientific">Gilvimarinus xylanilyticus</name>
    <dbReference type="NCBI Taxonomy" id="2944139"/>
    <lineage>
        <taxon>Bacteria</taxon>
        <taxon>Pseudomonadati</taxon>
        <taxon>Pseudomonadota</taxon>
        <taxon>Gammaproteobacteria</taxon>
        <taxon>Cellvibrionales</taxon>
        <taxon>Cellvibrionaceae</taxon>
        <taxon>Gilvimarinus</taxon>
    </lineage>
</organism>
<reference evidence="1" key="1">
    <citation type="submission" date="2022-05" db="EMBL/GenBank/DDBJ databases">
        <authorList>
            <person name="Sun H.-N."/>
        </authorList>
    </citation>
    <scope>NUCLEOTIDE SEQUENCE</scope>
    <source>
        <strain evidence="1">HB14</strain>
    </source>
</reference>
<accession>A0A9X2I218</accession>
<evidence type="ECO:0000313" key="1">
    <source>
        <dbReference type="EMBL" id="MCP8900661.1"/>
    </source>
</evidence>
<gene>
    <name evidence="1" type="ORF">M6D89_15235</name>
</gene>
<dbReference type="InterPro" id="IPR036866">
    <property type="entry name" value="RibonucZ/Hydroxyglut_hydro"/>
</dbReference>
<evidence type="ECO:0000313" key="2">
    <source>
        <dbReference type="Proteomes" id="UP001139319"/>
    </source>
</evidence>
<dbReference type="RefSeq" id="WP_253968954.1">
    <property type="nucleotide sequence ID" value="NZ_JAMFTH010000006.1"/>
</dbReference>
<dbReference type="EMBL" id="JAMFTH010000006">
    <property type="protein sequence ID" value="MCP8900661.1"/>
    <property type="molecule type" value="Genomic_DNA"/>
</dbReference>
<name>A0A9X2I218_9GAMM</name>
<comment type="caution">
    <text evidence="1">The sequence shown here is derived from an EMBL/GenBank/DDBJ whole genome shotgun (WGS) entry which is preliminary data.</text>
</comment>
<dbReference type="Proteomes" id="UP001139319">
    <property type="component" value="Unassembled WGS sequence"/>
</dbReference>
<dbReference type="Gene3D" id="3.60.15.10">
    <property type="entry name" value="Ribonuclease Z/Hydroxyacylglutathione hydrolase-like"/>
    <property type="match status" value="1"/>
</dbReference>
<protein>
    <submittedName>
        <fullName evidence="1">Uncharacterized protein</fullName>
    </submittedName>
</protein>
<dbReference type="AlphaFoldDB" id="A0A9X2I218"/>
<sequence length="244" mass="27401">MNQSNPNAFPPALAHGTIEEVFTDVFCISGAMETVLMDMDWRFSRNMTVVRDGDRLILINTVRLNDEGLAQLERLGTVTDVIRLGALHGRDDAFYLDRYQASYWVMPGIKTEPEHGARPLEPTSTLPIGDASLFAFETSKIPEGILHLQRDGGILIACDALQNWLTPDEHFCDSSRERMETMGFFTPANVGPVWHQVAEPKAEDFHRLKALEFKHALCGHGEPVRNNAREAFGATFDRLFQQAD</sequence>
<proteinExistence type="predicted"/>
<keyword evidence="2" id="KW-1185">Reference proteome</keyword>